<dbReference type="EMBL" id="MK072088">
    <property type="protein sequence ID" value="AYV78663.1"/>
    <property type="molecule type" value="Genomic_DNA"/>
</dbReference>
<accession>A0A3G4ZYK5</accession>
<proteinExistence type="predicted"/>
<gene>
    <name evidence="1" type="ORF">Edafosvirus23_2</name>
</gene>
<reference evidence="1" key="1">
    <citation type="submission" date="2018-10" db="EMBL/GenBank/DDBJ databases">
        <title>Hidden diversity of soil giant viruses.</title>
        <authorList>
            <person name="Schulz F."/>
            <person name="Alteio L."/>
            <person name="Goudeau D."/>
            <person name="Ryan E.M."/>
            <person name="Malmstrom R.R."/>
            <person name="Blanchard J."/>
            <person name="Woyke T."/>
        </authorList>
    </citation>
    <scope>NUCLEOTIDE SEQUENCE</scope>
    <source>
        <strain evidence="1">EDV1</strain>
    </source>
</reference>
<sequence length="319" mass="37213">MDNKSDISNLKTIYDQKIEDLHKYYEEKIKLIVDAVDPKNKPKEDIIKQKEIKKEFKCHGCGELYEDNSESRDKHNSKCQEMFIMCELHNMNECNVQLKRKDMDAHIENHMAITKATPTTTIAIEFKKGLYLDILTTRQDWEPAEIQEIDGDKIYIKYLYWDPKWNEWIDTKVDIDRILKYGVITRSGIYIGATIKVTSSANALKQYKAKIISIEDDMITYQFIHDNVIGDIKIASSHYTLFNSIDDLIIGNYYMLFLDKVWTNVKLLKINNINLYFKRIYKASDTKTNTGEFGIADSVDIKYITHLGRYVVGSTKAPK</sequence>
<evidence type="ECO:0000313" key="1">
    <source>
        <dbReference type="EMBL" id="AYV78663.1"/>
    </source>
</evidence>
<dbReference type="Gene3D" id="2.30.30.140">
    <property type="match status" value="1"/>
</dbReference>
<name>A0A3G4ZYK5_9VIRU</name>
<organism evidence="1">
    <name type="scientific">Edafosvirus sp</name>
    <dbReference type="NCBI Taxonomy" id="2487765"/>
    <lineage>
        <taxon>Viruses</taxon>
        <taxon>Varidnaviria</taxon>
        <taxon>Bamfordvirae</taxon>
        <taxon>Nucleocytoviricota</taxon>
        <taxon>Megaviricetes</taxon>
        <taxon>Imitervirales</taxon>
        <taxon>Mimiviridae</taxon>
        <taxon>Klosneuvirinae</taxon>
    </lineage>
</organism>
<dbReference type="SUPFAM" id="SSF54160">
    <property type="entry name" value="Chromo domain-like"/>
    <property type="match status" value="1"/>
</dbReference>
<protein>
    <submittedName>
        <fullName evidence="1">Uncharacterized protein</fullName>
    </submittedName>
</protein>
<dbReference type="InterPro" id="IPR016197">
    <property type="entry name" value="Chromo-like_dom_sf"/>
</dbReference>